<name>A0A364L923_TALAM</name>
<dbReference type="PANTHER" id="PTHR23148:SF0">
    <property type="entry name" value="SERINE_ARGININE REPETITIVE MATRIX PROTEIN 1"/>
    <property type="match status" value="1"/>
</dbReference>
<dbReference type="GeneID" id="63797538"/>
<sequence>MASNVDAKLLKQTKFPPEFSKKVDMSKVNIEVMKKWIAGKLSELLGDEDDVIIELCFGLLETSRYPDIKALQIQLTGFLDKDTPKFCQELWNLCLSAQSSPQGVPKELLEAKKLELKQEKLDAERAAEEAHKERSRIEIEDSVMIEVAGARTAEARGLLGVTAPTDVVYLRAESLIPTYREAIGKAVEVFDQNLVQYRAHRLCPDHPLVARTAQMNATGDAPDLQAGHRLQMEGITKEAGDEAHHTVMIEIDLLPAMNRHHAHLVPEEPADAIRQSLRAVPHVHHRRHELVEDMTVLLLELDETPLRFLHLAQGLDSRTTGIVGGGHHLVNWIVKDDRRLSRSTSSRRDRSVSRSVSRSPSPRGDKKRRRSLQRYAPAGKRRYDSESPQAERRTPADAEDVKMRDGGDAKGPTKLRLSANELRERVLKEKLKAMRRRASNDKT</sequence>
<feature type="compositionally biased region" description="Basic and acidic residues" evidence="3">
    <location>
        <begin position="340"/>
        <end position="352"/>
    </location>
</feature>
<dbReference type="Gene3D" id="1.20.1390.10">
    <property type="entry name" value="PWI domain"/>
    <property type="match status" value="1"/>
</dbReference>
<evidence type="ECO:0000256" key="3">
    <source>
        <dbReference type="SAM" id="MobiDB-lite"/>
    </source>
</evidence>
<feature type="coiled-coil region" evidence="2">
    <location>
        <begin position="106"/>
        <end position="140"/>
    </location>
</feature>
<evidence type="ECO:0000256" key="1">
    <source>
        <dbReference type="ARBA" id="ARBA00022664"/>
    </source>
</evidence>
<dbReference type="SMART" id="SM00311">
    <property type="entry name" value="PWI"/>
    <property type="match status" value="1"/>
</dbReference>
<feature type="region of interest" description="Disordered" evidence="3">
    <location>
        <begin position="340"/>
        <end position="421"/>
    </location>
</feature>
<reference evidence="5 6" key="1">
    <citation type="journal article" date="2017" name="Biotechnol. Biofuels">
        <title>Differential beta-glucosidase expression as a function of carbon source availability in Talaromyces amestolkiae: a genomic and proteomic approach.</title>
        <authorList>
            <person name="de Eugenio L.I."/>
            <person name="Mendez-Liter J.A."/>
            <person name="Nieto-Dominguez M."/>
            <person name="Alonso L."/>
            <person name="Gil-Munoz J."/>
            <person name="Barriuso J."/>
            <person name="Prieto A."/>
            <person name="Martinez M.J."/>
        </authorList>
    </citation>
    <scope>NUCLEOTIDE SEQUENCE [LARGE SCALE GENOMIC DNA]</scope>
    <source>
        <strain evidence="5 6">CIB</strain>
    </source>
</reference>
<protein>
    <recommendedName>
        <fullName evidence="4">PWI domain-containing protein</fullName>
    </recommendedName>
</protein>
<dbReference type="PANTHER" id="PTHR23148">
    <property type="entry name" value="SERINE/ARGININE REGULATED NUCLEAR MATRIX PROTEIN"/>
    <property type="match status" value="1"/>
</dbReference>
<accession>A0A364L923</accession>
<gene>
    <name evidence="5" type="ORF">BHQ10_008324</name>
</gene>
<dbReference type="PROSITE" id="PS51025">
    <property type="entry name" value="PWI"/>
    <property type="match status" value="1"/>
</dbReference>
<evidence type="ECO:0000259" key="4">
    <source>
        <dbReference type="PROSITE" id="PS51025"/>
    </source>
</evidence>
<dbReference type="AlphaFoldDB" id="A0A364L923"/>
<keyword evidence="6" id="KW-1185">Reference proteome</keyword>
<feature type="compositionally biased region" description="Basic and acidic residues" evidence="3">
    <location>
        <begin position="381"/>
        <end position="408"/>
    </location>
</feature>
<dbReference type="OrthoDB" id="163257at2759"/>
<dbReference type="InterPro" id="IPR052225">
    <property type="entry name" value="Ser/Arg_repetitive_matrix"/>
</dbReference>
<dbReference type="SUPFAM" id="SSF101233">
    <property type="entry name" value="PWI domain"/>
    <property type="match status" value="1"/>
</dbReference>
<feature type="compositionally biased region" description="Low complexity" evidence="3">
    <location>
        <begin position="353"/>
        <end position="362"/>
    </location>
</feature>
<dbReference type="Pfam" id="PF01480">
    <property type="entry name" value="PWI"/>
    <property type="match status" value="1"/>
</dbReference>
<dbReference type="InterPro" id="IPR002483">
    <property type="entry name" value="PWI_dom"/>
</dbReference>
<dbReference type="GO" id="GO:0005681">
    <property type="term" value="C:spliceosomal complex"/>
    <property type="evidence" value="ECO:0007669"/>
    <property type="project" value="TreeGrafter"/>
</dbReference>
<proteinExistence type="predicted"/>
<dbReference type="InterPro" id="IPR036483">
    <property type="entry name" value="PWI_dom_sf"/>
</dbReference>
<organism evidence="5 6">
    <name type="scientific">Talaromyces amestolkiae</name>
    <dbReference type="NCBI Taxonomy" id="1196081"/>
    <lineage>
        <taxon>Eukaryota</taxon>
        <taxon>Fungi</taxon>
        <taxon>Dikarya</taxon>
        <taxon>Ascomycota</taxon>
        <taxon>Pezizomycotina</taxon>
        <taxon>Eurotiomycetes</taxon>
        <taxon>Eurotiomycetidae</taxon>
        <taxon>Eurotiales</taxon>
        <taxon>Trichocomaceae</taxon>
        <taxon>Talaromyces</taxon>
        <taxon>Talaromyces sect. Talaromyces</taxon>
    </lineage>
</organism>
<comment type="caution">
    <text evidence="5">The sequence shown here is derived from an EMBL/GenBank/DDBJ whole genome shotgun (WGS) entry which is preliminary data.</text>
</comment>
<feature type="domain" description="PWI" evidence="4">
    <location>
        <begin position="12"/>
        <end position="111"/>
    </location>
</feature>
<dbReference type="GO" id="GO:0048024">
    <property type="term" value="P:regulation of mRNA splicing, via spliceosome"/>
    <property type="evidence" value="ECO:0007669"/>
    <property type="project" value="TreeGrafter"/>
</dbReference>
<keyword evidence="1" id="KW-0507">mRNA processing</keyword>
<dbReference type="RefSeq" id="XP_040736826.1">
    <property type="nucleotide sequence ID" value="XM_040881117.1"/>
</dbReference>
<dbReference type="GO" id="GO:0003723">
    <property type="term" value="F:RNA binding"/>
    <property type="evidence" value="ECO:0007669"/>
    <property type="project" value="TreeGrafter"/>
</dbReference>
<dbReference type="STRING" id="1196081.A0A364L923"/>
<dbReference type="EMBL" id="MIKG01000018">
    <property type="protein sequence ID" value="RAO72312.1"/>
    <property type="molecule type" value="Genomic_DNA"/>
</dbReference>
<evidence type="ECO:0000313" key="5">
    <source>
        <dbReference type="EMBL" id="RAO72312.1"/>
    </source>
</evidence>
<evidence type="ECO:0000256" key="2">
    <source>
        <dbReference type="SAM" id="Coils"/>
    </source>
</evidence>
<dbReference type="Proteomes" id="UP000249363">
    <property type="component" value="Unassembled WGS sequence"/>
</dbReference>
<keyword evidence="2" id="KW-0175">Coiled coil</keyword>
<evidence type="ECO:0000313" key="6">
    <source>
        <dbReference type="Proteomes" id="UP000249363"/>
    </source>
</evidence>
<dbReference type="GO" id="GO:0006397">
    <property type="term" value="P:mRNA processing"/>
    <property type="evidence" value="ECO:0007669"/>
    <property type="project" value="UniProtKB-KW"/>
</dbReference>